<evidence type="ECO:0000313" key="1">
    <source>
        <dbReference type="EMBL" id="GAA4927285.1"/>
    </source>
</evidence>
<evidence type="ECO:0000313" key="2">
    <source>
        <dbReference type="Proteomes" id="UP001501436"/>
    </source>
</evidence>
<name>A0ABP9G4Y4_9SPHI</name>
<protein>
    <submittedName>
        <fullName evidence="1">Uncharacterized protein</fullName>
    </submittedName>
</protein>
<dbReference type="PROSITE" id="PS51257">
    <property type="entry name" value="PROKAR_LIPOPROTEIN"/>
    <property type="match status" value="1"/>
</dbReference>
<accession>A0ABP9G4Y4</accession>
<comment type="caution">
    <text evidence="1">The sequence shown here is derived from an EMBL/GenBank/DDBJ whole genome shotgun (WGS) entry which is preliminary data.</text>
</comment>
<reference evidence="2" key="1">
    <citation type="journal article" date="2019" name="Int. J. Syst. Evol. Microbiol.">
        <title>The Global Catalogue of Microorganisms (GCM) 10K type strain sequencing project: providing services to taxonomists for standard genome sequencing and annotation.</title>
        <authorList>
            <consortium name="The Broad Institute Genomics Platform"/>
            <consortium name="The Broad Institute Genome Sequencing Center for Infectious Disease"/>
            <person name="Wu L."/>
            <person name="Ma J."/>
        </authorList>
    </citation>
    <scope>NUCLEOTIDE SEQUENCE [LARGE SCALE GENOMIC DNA]</scope>
    <source>
        <strain evidence="2">JCM 18283</strain>
    </source>
</reference>
<dbReference type="Proteomes" id="UP001501436">
    <property type="component" value="Unassembled WGS sequence"/>
</dbReference>
<keyword evidence="2" id="KW-1185">Reference proteome</keyword>
<sequence>MKTYLCYIVLFISLLSSCSKGEKVCCDPIAQPQLPEFYVYSYKNDSAWIAEPNICYLNRGRLYIEVKSGEEKLVIAIEDFKGKGNYKLLGVACRYYDKNGLDYLADLSPVNSFDVNEYDEATGVFNGVLTVNTEVRVPAWAGNAAHEIYFSKGRFRLALAK</sequence>
<gene>
    <name evidence="1" type="ORF">GCM10023313_34750</name>
</gene>
<proteinExistence type="predicted"/>
<organism evidence="1 2">
    <name type="scientific">Mucilaginibacter defluvii</name>
    <dbReference type="NCBI Taxonomy" id="1196019"/>
    <lineage>
        <taxon>Bacteria</taxon>
        <taxon>Pseudomonadati</taxon>
        <taxon>Bacteroidota</taxon>
        <taxon>Sphingobacteriia</taxon>
        <taxon>Sphingobacteriales</taxon>
        <taxon>Sphingobacteriaceae</taxon>
        <taxon>Mucilaginibacter</taxon>
    </lineage>
</organism>
<dbReference type="EMBL" id="BAABJI010000004">
    <property type="protein sequence ID" value="GAA4927285.1"/>
    <property type="molecule type" value="Genomic_DNA"/>
</dbReference>
<dbReference type="RefSeq" id="WP_345333276.1">
    <property type="nucleotide sequence ID" value="NZ_BAABJI010000004.1"/>
</dbReference>